<dbReference type="PROSITE" id="PS51977">
    <property type="entry name" value="WGR"/>
    <property type="match status" value="1"/>
</dbReference>
<evidence type="ECO:0000259" key="1">
    <source>
        <dbReference type="PROSITE" id="PS51977"/>
    </source>
</evidence>
<organism evidence="2 3">
    <name type="scientific">Flectobacillus roseus</name>
    <dbReference type="NCBI Taxonomy" id="502259"/>
    <lineage>
        <taxon>Bacteria</taxon>
        <taxon>Pseudomonadati</taxon>
        <taxon>Bacteroidota</taxon>
        <taxon>Cytophagia</taxon>
        <taxon>Cytophagales</taxon>
        <taxon>Flectobacillaceae</taxon>
        <taxon>Flectobacillus</taxon>
    </lineage>
</organism>
<accession>A0ABT6YFG9</accession>
<dbReference type="SMART" id="SM00773">
    <property type="entry name" value="WGR"/>
    <property type="match status" value="1"/>
</dbReference>
<feature type="domain" description="WGR" evidence="1">
    <location>
        <begin position="1"/>
        <end position="90"/>
    </location>
</feature>
<name>A0ABT6YFG9_9BACT</name>
<gene>
    <name evidence="2" type="ORF">QM524_21635</name>
</gene>
<reference evidence="2 3" key="1">
    <citation type="submission" date="2023-05" db="EMBL/GenBank/DDBJ databases">
        <title>Novel species of genus Flectobacillus isolated from stream in China.</title>
        <authorList>
            <person name="Lu H."/>
        </authorList>
    </citation>
    <scope>NUCLEOTIDE SEQUENCE [LARGE SCALE GENOMIC DNA]</scope>
    <source>
        <strain evidence="2 3">KCTC 42575</strain>
    </source>
</reference>
<sequence length="1023" mass="118283">MKLVKQSHLFFREGNSDKEYIIELLKHTEELFSVNFKYGRRGAVLKEGTKTEKPITLAAAELIFNKLEAEKRKKGYLSESELLSTLPNLDSLSPDIQKHPILQRLDGAIKGTSVFKTYWKTSRVIWKAGGLKMMEAEPFVSQLVFKGDKMQQYAALWTLVRLKSINSITIFKRVVENPKSTLHSRRVAKEGLLQMLEDDELTSLQQEFVSKLPIVFQENLLDAFALKKLLETQSSHVDTFASALENLYYLSFHQTYIRELIIPHLKKVSISKKNFKEFRYLFKIAELRSDFEVYAILAHKFERADGFGNTSKVFSNKTKAYFLQRVIRQIYEFGKENPENFIKLSVSILLSYDKQNRDLSPSNKLFLEQWFWRIKLEDLPPFADAILLNLILHGGGTRLIRYYRFWMIAEARSSKKIENRAFQMQRKQQQTKETFIGGIFKSILKIFGNSNQEQTIVHDSTNSIPQNSLKSTNKGREELYPQHWDKFPHAYLALLLRSEVDLIHGFALERLLEHPEYQTIINQLSVSDLVGLVSSEIEPTINWATDLISERLQVKLEKTLVIGLLNANSSKGQELGKQFFQQYLADFLIDSDSLLSVIYANHFEIRHWIKGLLQEHTLHKDVLNSLIDLAVLWLANQTDNSADCNMLLNQGNKTLQDIAVEQLMLLSDDQLNALQLSQVVAVKLFALKIIILKNQLPNASVLAELICSDIKDNRKLGEGILNSLLNKPVFLVEMVNELYPKLFVKEHFEGQHLVVQGLLSNSLRPYLSKINIAHSLRLIHGNYIPAQEIGWILLTEQIDIDRLSFKQVVHLASHNDLRVRQWSWSWFDKKVSLAKVEIEETIKLLQSKWDDTRKFTIDFLRKNFVEEDWSPEVSIGIVDSVKPDVEAFGRELITNFYEEGNGLMYLSFLCQHPSLNVQLFVSNFIEKYAANNIEKLQDLDYYFRSVLMRVNKGRNTKNRVFHFLHQEAMRSQEVACVVSNILSDVSATVAIEDKAKCIQIMRDLEKLYPSLLLPMTTIEFETR</sequence>
<proteinExistence type="predicted"/>
<keyword evidence="3" id="KW-1185">Reference proteome</keyword>
<evidence type="ECO:0000313" key="2">
    <source>
        <dbReference type="EMBL" id="MDI9861838.1"/>
    </source>
</evidence>
<dbReference type="Pfam" id="PF05406">
    <property type="entry name" value="WGR"/>
    <property type="match status" value="1"/>
</dbReference>
<dbReference type="EMBL" id="JASHIF010000023">
    <property type="protein sequence ID" value="MDI9861838.1"/>
    <property type="molecule type" value="Genomic_DNA"/>
</dbReference>
<dbReference type="InterPro" id="IPR008893">
    <property type="entry name" value="WGR_domain"/>
</dbReference>
<dbReference type="RefSeq" id="WP_283346189.1">
    <property type="nucleotide sequence ID" value="NZ_JASHIF010000023.1"/>
</dbReference>
<comment type="caution">
    <text evidence="2">The sequence shown here is derived from an EMBL/GenBank/DDBJ whole genome shotgun (WGS) entry which is preliminary data.</text>
</comment>
<dbReference type="Gene3D" id="2.20.140.10">
    <property type="entry name" value="WGR domain"/>
    <property type="match status" value="1"/>
</dbReference>
<dbReference type="Proteomes" id="UP001236507">
    <property type="component" value="Unassembled WGS sequence"/>
</dbReference>
<protein>
    <submittedName>
        <fullName evidence="2">WGR domain-containing protein</fullName>
    </submittedName>
</protein>
<evidence type="ECO:0000313" key="3">
    <source>
        <dbReference type="Proteomes" id="UP001236507"/>
    </source>
</evidence>